<dbReference type="SUPFAM" id="SSF48498">
    <property type="entry name" value="Tetracyclin repressor-like, C-terminal domain"/>
    <property type="match status" value="1"/>
</dbReference>
<organism evidence="6 7">
    <name type="scientific">Prauserella endophytica</name>
    <dbReference type="NCBI Taxonomy" id="1592324"/>
    <lineage>
        <taxon>Bacteria</taxon>
        <taxon>Bacillati</taxon>
        <taxon>Actinomycetota</taxon>
        <taxon>Actinomycetes</taxon>
        <taxon>Pseudonocardiales</taxon>
        <taxon>Pseudonocardiaceae</taxon>
        <taxon>Prauserella</taxon>
        <taxon>Prauserella coralliicola group</taxon>
    </lineage>
</organism>
<name>A0ABY2S4G9_9PSEU</name>
<dbReference type="SUPFAM" id="SSF46689">
    <property type="entry name" value="Homeodomain-like"/>
    <property type="match status" value="1"/>
</dbReference>
<dbReference type="EMBL" id="SWMS01000008">
    <property type="protein sequence ID" value="TKG70622.1"/>
    <property type="molecule type" value="Genomic_DNA"/>
</dbReference>
<dbReference type="InterPro" id="IPR011075">
    <property type="entry name" value="TetR_C"/>
</dbReference>
<evidence type="ECO:0000256" key="1">
    <source>
        <dbReference type="ARBA" id="ARBA00023015"/>
    </source>
</evidence>
<comment type="caution">
    <text evidence="6">The sequence shown here is derived from an EMBL/GenBank/DDBJ whole genome shotgun (WGS) entry which is preliminary data.</text>
</comment>
<reference evidence="6 7" key="1">
    <citation type="journal article" date="2015" name="Antonie Van Leeuwenhoek">
        <title>Prauserella endophytica sp. nov., an endophytic actinobacterium isolated from Tamarix taklamakanensis.</title>
        <authorList>
            <person name="Liu J.M."/>
            <person name="Habden X."/>
            <person name="Guo L."/>
            <person name="Tuo L."/>
            <person name="Jiang Z.K."/>
            <person name="Liu S.W."/>
            <person name="Liu X.F."/>
            <person name="Chen L."/>
            <person name="Li R.F."/>
            <person name="Zhang Y.Q."/>
            <person name="Sun C.H."/>
        </authorList>
    </citation>
    <scope>NUCLEOTIDE SEQUENCE [LARGE SCALE GENOMIC DNA]</scope>
    <source>
        <strain evidence="6 7">CGMCC 4.7182</strain>
    </source>
</reference>
<feature type="domain" description="HTH tetR-type" evidence="5">
    <location>
        <begin position="17"/>
        <end position="77"/>
    </location>
</feature>
<dbReference type="RefSeq" id="WP_137095603.1">
    <property type="nucleotide sequence ID" value="NZ_SWMS01000008.1"/>
</dbReference>
<dbReference type="InterPro" id="IPR001647">
    <property type="entry name" value="HTH_TetR"/>
</dbReference>
<dbReference type="Pfam" id="PF00440">
    <property type="entry name" value="TetR_N"/>
    <property type="match status" value="1"/>
</dbReference>
<feature type="DNA-binding region" description="H-T-H motif" evidence="4">
    <location>
        <begin position="40"/>
        <end position="59"/>
    </location>
</feature>
<evidence type="ECO:0000256" key="3">
    <source>
        <dbReference type="ARBA" id="ARBA00023163"/>
    </source>
</evidence>
<evidence type="ECO:0000256" key="4">
    <source>
        <dbReference type="PROSITE-ProRule" id="PRU00335"/>
    </source>
</evidence>
<keyword evidence="1" id="KW-0805">Transcription regulation</keyword>
<dbReference type="InterPro" id="IPR036271">
    <property type="entry name" value="Tet_transcr_reg_TetR-rel_C_sf"/>
</dbReference>
<dbReference type="InterPro" id="IPR009057">
    <property type="entry name" value="Homeodomain-like_sf"/>
</dbReference>
<keyword evidence="7" id="KW-1185">Reference proteome</keyword>
<accession>A0ABY2S4G9</accession>
<protein>
    <submittedName>
        <fullName evidence="6">TetR/AcrR family transcriptional regulator</fullName>
    </submittedName>
</protein>
<dbReference type="InterPro" id="IPR050109">
    <property type="entry name" value="HTH-type_TetR-like_transc_reg"/>
</dbReference>
<gene>
    <name evidence="6" type="ORF">FCN18_17295</name>
</gene>
<evidence type="ECO:0000259" key="5">
    <source>
        <dbReference type="PROSITE" id="PS50977"/>
    </source>
</evidence>
<sequence length="205" mass="22124">MAVERRSESPGQRPQPGGRRETILRCALAVVAENGIGGLRMRDLAQRVGVSHPSLHHHFATKGDLLAAVVDYALDHEILTGIELDPASADPVGDLVRVLEVTHERFASRPDIGVVLGELIRQSRTDPLLAARLGDRHAAWRSVTEVALQRAVHMGRLPSGFDVEAVTDLLLAAITGWSTWPSQDTPPPSMRAIRALLTPASSTGH</sequence>
<dbReference type="PANTHER" id="PTHR30055:SF234">
    <property type="entry name" value="HTH-TYPE TRANSCRIPTIONAL REGULATOR BETI"/>
    <property type="match status" value="1"/>
</dbReference>
<dbReference type="Gene3D" id="1.10.357.10">
    <property type="entry name" value="Tetracycline Repressor, domain 2"/>
    <property type="match status" value="1"/>
</dbReference>
<keyword evidence="2 4" id="KW-0238">DNA-binding</keyword>
<keyword evidence="3" id="KW-0804">Transcription</keyword>
<evidence type="ECO:0000313" key="7">
    <source>
        <dbReference type="Proteomes" id="UP000309992"/>
    </source>
</evidence>
<dbReference type="Pfam" id="PF16859">
    <property type="entry name" value="TetR_C_11"/>
    <property type="match status" value="1"/>
</dbReference>
<evidence type="ECO:0000256" key="2">
    <source>
        <dbReference type="ARBA" id="ARBA00023125"/>
    </source>
</evidence>
<evidence type="ECO:0000313" key="6">
    <source>
        <dbReference type="EMBL" id="TKG70622.1"/>
    </source>
</evidence>
<dbReference type="PANTHER" id="PTHR30055">
    <property type="entry name" value="HTH-TYPE TRANSCRIPTIONAL REGULATOR RUTR"/>
    <property type="match status" value="1"/>
</dbReference>
<dbReference type="PROSITE" id="PS50977">
    <property type="entry name" value="HTH_TETR_2"/>
    <property type="match status" value="1"/>
</dbReference>
<dbReference type="PRINTS" id="PR00455">
    <property type="entry name" value="HTHTETR"/>
</dbReference>
<dbReference type="Proteomes" id="UP000309992">
    <property type="component" value="Unassembled WGS sequence"/>
</dbReference>
<proteinExistence type="predicted"/>